<dbReference type="AlphaFoldDB" id="A0AAD7RVZ9"/>
<dbReference type="InterPro" id="IPR051423">
    <property type="entry name" value="CD225/Dispanin"/>
</dbReference>
<name>A0AAD7RVZ9_9TELE</name>
<protein>
    <recommendedName>
        <fullName evidence="9">Interferon-induced transmembrane protein</fullName>
    </recommendedName>
</protein>
<gene>
    <name evidence="7" type="ORF">AAFF_G00095320</name>
</gene>
<comment type="caution">
    <text evidence="7">The sequence shown here is derived from an EMBL/GenBank/DDBJ whole genome shotgun (WGS) entry which is preliminary data.</text>
</comment>
<evidence type="ECO:0000313" key="8">
    <source>
        <dbReference type="Proteomes" id="UP001221898"/>
    </source>
</evidence>
<evidence type="ECO:0000256" key="2">
    <source>
        <dbReference type="ARBA" id="ARBA00006843"/>
    </source>
</evidence>
<feature type="transmembrane region" description="Helical" evidence="6">
    <location>
        <begin position="60"/>
        <end position="83"/>
    </location>
</feature>
<evidence type="ECO:0000256" key="5">
    <source>
        <dbReference type="ARBA" id="ARBA00023136"/>
    </source>
</evidence>
<comment type="subcellular location">
    <subcellularLocation>
        <location evidence="1">Membrane</location>
    </subcellularLocation>
</comment>
<keyword evidence="8" id="KW-1185">Reference proteome</keyword>
<evidence type="ECO:0008006" key="9">
    <source>
        <dbReference type="Google" id="ProtNLM"/>
    </source>
</evidence>
<accession>A0AAD7RVZ9</accession>
<proteinExistence type="inferred from homology"/>
<feature type="transmembrane region" description="Helical" evidence="6">
    <location>
        <begin position="13"/>
        <end position="35"/>
    </location>
</feature>
<evidence type="ECO:0000256" key="3">
    <source>
        <dbReference type="ARBA" id="ARBA00022692"/>
    </source>
</evidence>
<dbReference type="Pfam" id="PF04505">
    <property type="entry name" value="CD225"/>
    <property type="match status" value="1"/>
</dbReference>
<dbReference type="Proteomes" id="UP001221898">
    <property type="component" value="Unassembled WGS sequence"/>
</dbReference>
<dbReference type="PANTHER" id="PTHR14948">
    <property type="entry name" value="NG5"/>
    <property type="match status" value="1"/>
</dbReference>
<keyword evidence="4 6" id="KW-1133">Transmembrane helix</keyword>
<keyword evidence="5 6" id="KW-0472">Membrane</keyword>
<dbReference type="PANTHER" id="PTHR14948:SF46">
    <property type="entry name" value="DISPANIN SUBFAMILY A MEMBER 2B-LIKE-RELATED"/>
    <property type="match status" value="1"/>
</dbReference>
<dbReference type="InterPro" id="IPR007593">
    <property type="entry name" value="CD225/Dispanin_fam"/>
</dbReference>
<reference evidence="7" key="1">
    <citation type="journal article" date="2023" name="Science">
        <title>Genome structures resolve the early diversification of teleost fishes.</title>
        <authorList>
            <person name="Parey E."/>
            <person name="Louis A."/>
            <person name="Montfort J."/>
            <person name="Bouchez O."/>
            <person name="Roques C."/>
            <person name="Iampietro C."/>
            <person name="Lluch J."/>
            <person name="Castinel A."/>
            <person name="Donnadieu C."/>
            <person name="Desvignes T."/>
            <person name="Floi Bucao C."/>
            <person name="Jouanno E."/>
            <person name="Wen M."/>
            <person name="Mejri S."/>
            <person name="Dirks R."/>
            <person name="Jansen H."/>
            <person name="Henkel C."/>
            <person name="Chen W.J."/>
            <person name="Zahm M."/>
            <person name="Cabau C."/>
            <person name="Klopp C."/>
            <person name="Thompson A.W."/>
            <person name="Robinson-Rechavi M."/>
            <person name="Braasch I."/>
            <person name="Lecointre G."/>
            <person name="Bobe J."/>
            <person name="Postlethwait J.H."/>
            <person name="Berthelot C."/>
            <person name="Roest Crollius H."/>
            <person name="Guiguen Y."/>
        </authorList>
    </citation>
    <scope>NUCLEOTIDE SEQUENCE</scope>
    <source>
        <strain evidence="7">NC1722</strain>
    </source>
</reference>
<dbReference type="GO" id="GO:0016020">
    <property type="term" value="C:membrane"/>
    <property type="evidence" value="ECO:0007669"/>
    <property type="project" value="UniProtKB-SubCell"/>
</dbReference>
<dbReference type="EMBL" id="JAINUG010000160">
    <property type="protein sequence ID" value="KAJ8391265.1"/>
    <property type="molecule type" value="Genomic_DNA"/>
</dbReference>
<sequence>MEGTQNRTPVPTYLAWSICNTLCCCLPIGIAAIIFSTKVSGANSVGDTTRAQEASRTAKILNIVGLVLGIILIILFVVMKMLLVKDGQ</sequence>
<evidence type="ECO:0000256" key="1">
    <source>
        <dbReference type="ARBA" id="ARBA00004370"/>
    </source>
</evidence>
<evidence type="ECO:0000256" key="6">
    <source>
        <dbReference type="SAM" id="Phobius"/>
    </source>
</evidence>
<comment type="similarity">
    <text evidence="2">Belongs to the CD225/Dispanin family.</text>
</comment>
<organism evidence="7 8">
    <name type="scientific">Aldrovandia affinis</name>
    <dbReference type="NCBI Taxonomy" id="143900"/>
    <lineage>
        <taxon>Eukaryota</taxon>
        <taxon>Metazoa</taxon>
        <taxon>Chordata</taxon>
        <taxon>Craniata</taxon>
        <taxon>Vertebrata</taxon>
        <taxon>Euteleostomi</taxon>
        <taxon>Actinopterygii</taxon>
        <taxon>Neopterygii</taxon>
        <taxon>Teleostei</taxon>
        <taxon>Notacanthiformes</taxon>
        <taxon>Halosauridae</taxon>
        <taxon>Aldrovandia</taxon>
    </lineage>
</organism>
<keyword evidence="3 6" id="KW-0812">Transmembrane</keyword>
<evidence type="ECO:0000256" key="4">
    <source>
        <dbReference type="ARBA" id="ARBA00022989"/>
    </source>
</evidence>
<evidence type="ECO:0000313" key="7">
    <source>
        <dbReference type="EMBL" id="KAJ8391265.1"/>
    </source>
</evidence>